<dbReference type="GO" id="GO:0005886">
    <property type="term" value="C:plasma membrane"/>
    <property type="evidence" value="ECO:0007669"/>
    <property type="project" value="UniProtKB-SubCell"/>
</dbReference>
<dbReference type="InterPro" id="IPR035906">
    <property type="entry name" value="MetI-like_sf"/>
</dbReference>
<dbReference type="PANTHER" id="PTHR43005:SF1">
    <property type="entry name" value="SPERMIDINE_PUTRESCINE TRANSPORT SYSTEM PERMEASE PROTEIN"/>
    <property type="match status" value="1"/>
</dbReference>
<protein>
    <submittedName>
        <fullName evidence="9">Sugar ABC transporter permease</fullName>
    </submittedName>
</protein>
<dbReference type="EMBL" id="QQTP01000003">
    <property type="protein sequence ID" value="RDJ26668.1"/>
    <property type="molecule type" value="Genomic_DNA"/>
</dbReference>
<feature type="transmembrane region" description="Helical" evidence="7">
    <location>
        <begin position="205"/>
        <end position="226"/>
    </location>
</feature>
<evidence type="ECO:0000256" key="4">
    <source>
        <dbReference type="ARBA" id="ARBA00022692"/>
    </source>
</evidence>
<evidence type="ECO:0000256" key="2">
    <source>
        <dbReference type="ARBA" id="ARBA00022448"/>
    </source>
</evidence>
<evidence type="ECO:0000256" key="1">
    <source>
        <dbReference type="ARBA" id="ARBA00004651"/>
    </source>
</evidence>
<evidence type="ECO:0000256" key="5">
    <source>
        <dbReference type="ARBA" id="ARBA00022989"/>
    </source>
</evidence>
<accession>A0A370L8F0</accession>
<comment type="subcellular location">
    <subcellularLocation>
        <location evidence="1 7">Cell membrane</location>
        <topology evidence="1 7">Multi-pass membrane protein</topology>
    </subcellularLocation>
</comment>
<proteinExistence type="inferred from homology"/>
<dbReference type="Pfam" id="PF00528">
    <property type="entry name" value="BPD_transp_1"/>
    <property type="match status" value="1"/>
</dbReference>
<dbReference type="PROSITE" id="PS50928">
    <property type="entry name" value="ABC_TM1"/>
    <property type="match status" value="1"/>
</dbReference>
<dbReference type="RefSeq" id="WP_114828550.1">
    <property type="nucleotide sequence ID" value="NZ_QQTO01000001.1"/>
</dbReference>
<comment type="caution">
    <text evidence="9">The sequence shown here is derived from an EMBL/GenBank/DDBJ whole genome shotgun (WGS) entry which is preliminary data.</text>
</comment>
<reference evidence="10" key="1">
    <citation type="submission" date="2018-07" db="EMBL/GenBank/DDBJ databases">
        <authorList>
            <person name="Safronova V.I."/>
            <person name="Chirak E.R."/>
            <person name="Sazanova A.L."/>
        </authorList>
    </citation>
    <scope>NUCLEOTIDE SEQUENCE [LARGE SCALE GENOMIC DNA]</scope>
    <source>
        <strain evidence="10">RCAM04685</strain>
    </source>
</reference>
<evidence type="ECO:0000256" key="3">
    <source>
        <dbReference type="ARBA" id="ARBA00022475"/>
    </source>
</evidence>
<comment type="similarity">
    <text evidence="7">Belongs to the binding-protein-dependent transport system permease family.</text>
</comment>
<dbReference type="Gene3D" id="1.10.3720.10">
    <property type="entry name" value="MetI-like"/>
    <property type="match status" value="1"/>
</dbReference>
<dbReference type="Proteomes" id="UP000255207">
    <property type="component" value="Unassembled WGS sequence"/>
</dbReference>
<evidence type="ECO:0000313" key="10">
    <source>
        <dbReference type="Proteomes" id="UP000255207"/>
    </source>
</evidence>
<keyword evidence="6 7" id="KW-0472">Membrane</keyword>
<feature type="transmembrane region" description="Helical" evidence="7">
    <location>
        <begin position="134"/>
        <end position="152"/>
    </location>
</feature>
<evidence type="ECO:0000256" key="7">
    <source>
        <dbReference type="RuleBase" id="RU363032"/>
    </source>
</evidence>
<dbReference type="AlphaFoldDB" id="A0A370L8F0"/>
<feature type="transmembrane region" description="Helical" evidence="7">
    <location>
        <begin position="264"/>
        <end position="285"/>
    </location>
</feature>
<dbReference type="InterPro" id="IPR000515">
    <property type="entry name" value="MetI-like"/>
</dbReference>
<feature type="transmembrane region" description="Helical" evidence="7">
    <location>
        <begin position="108"/>
        <end position="128"/>
    </location>
</feature>
<dbReference type="OrthoDB" id="9805778at2"/>
<dbReference type="CDD" id="cd06261">
    <property type="entry name" value="TM_PBP2"/>
    <property type="match status" value="1"/>
</dbReference>
<keyword evidence="2 7" id="KW-0813">Transport</keyword>
<evidence type="ECO:0000256" key="6">
    <source>
        <dbReference type="ARBA" id="ARBA00023136"/>
    </source>
</evidence>
<name>A0A370L8F0_9HYPH</name>
<feature type="domain" description="ABC transmembrane type-1" evidence="8">
    <location>
        <begin position="70"/>
        <end position="284"/>
    </location>
</feature>
<feature type="transmembrane region" description="Helical" evidence="7">
    <location>
        <begin position="74"/>
        <end position="96"/>
    </location>
</feature>
<dbReference type="GO" id="GO:0055085">
    <property type="term" value="P:transmembrane transport"/>
    <property type="evidence" value="ECO:0007669"/>
    <property type="project" value="InterPro"/>
</dbReference>
<dbReference type="SUPFAM" id="SSF161098">
    <property type="entry name" value="MetI-like"/>
    <property type="match status" value="1"/>
</dbReference>
<organism evidence="9 10">
    <name type="scientific">Bosea caraganae</name>
    <dbReference type="NCBI Taxonomy" id="2763117"/>
    <lineage>
        <taxon>Bacteria</taxon>
        <taxon>Pseudomonadati</taxon>
        <taxon>Pseudomonadota</taxon>
        <taxon>Alphaproteobacteria</taxon>
        <taxon>Hyphomicrobiales</taxon>
        <taxon>Boseaceae</taxon>
        <taxon>Bosea</taxon>
    </lineage>
</organism>
<sequence length="294" mass="31841">MPGSPSALLYVFLALPILYLIGFVGFPIAYNLMMSVQEVNLGNITEFIRPFVGLDNYRTVLADESFQKVLVNTLLFVGCNVVAQVGIGLGVALFFAQDFPGAGFMRGLLLCSWMLPALVVGALWKWIFATEYGVANYVLSALHLVGSPIHWLSDPTVALTSVTLANIWFGMPFSMILIAAALTAIPKEHYEAASLDGAGSAARFWYITLPALKPALLAVACLVTIYTMRAFDLIFAMTQGGPLDASNVLPLLSYQFSFKQFDFGVGSAMGSFAFLIVFGVALLYVRTLKQETAS</sequence>
<dbReference type="PANTHER" id="PTHR43005">
    <property type="entry name" value="BLR7065 PROTEIN"/>
    <property type="match status" value="1"/>
</dbReference>
<feature type="transmembrane region" description="Helical" evidence="7">
    <location>
        <begin position="7"/>
        <end position="30"/>
    </location>
</feature>
<gene>
    <name evidence="9" type="ORF">DWE98_07375</name>
</gene>
<keyword evidence="4 7" id="KW-0812">Transmembrane</keyword>
<evidence type="ECO:0000259" key="8">
    <source>
        <dbReference type="PROSITE" id="PS50928"/>
    </source>
</evidence>
<evidence type="ECO:0000313" key="9">
    <source>
        <dbReference type="EMBL" id="RDJ26668.1"/>
    </source>
</evidence>
<keyword evidence="10" id="KW-1185">Reference proteome</keyword>
<feature type="transmembrane region" description="Helical" evidence="7">
    <location>
        <begin position="164"/>
        <end position="185"/>
    </location>
</feature>
<keyword evidence="3" id="KW-1003">Cell membrane</keyword>
<keyword evidence="5 7" id="KW-1133">Transmembrane helix</keyword>